<dbReference type="FunFam" id="1.20.1310.10:FF:000002">
    <property type="entry name" value="cullin-3 isoform X1"/>
    <property type="match status" value="1"/>
</dbReference>
<dbReference type="GO" id="GO:0006511">
    <property type="term" value="P:ubiquitin-dependent protein catabolic process"/>
    <property type="evidence" value="ECO:0007669"/>
    <property type="project" value="InterPro"/>
</dbReference>
<dbReference type="Pfam" id="PF26557">
    <property type="entry name" value="Cullin_AB"/>
    <property type="match status" value="1"/>
</dbReference>
<dbReference type="AlphaFoldDB" id="A0A6G1I2U8"/>
<dbReference type="SUPFAM" id="SSF46785">
    <property type="entry name" value="Winged helix' DNA-binding domain"/>
    <property type="match status" value="1"/>
</dbReference>
<dbReference type="GO" id="GO:0031625">
    <property type="term" value="F:ubiquitin protein ligase binding"/>
    <property type="evidence" value="ECO:0007669"/>
    <property type="project" value="InterPro"/>
</dbReference>
<dbReference type="InterPro" id="IPR036388">
    <property type="entry name" value="WH-like_DNA-bd_sf"/>
</dbReference>
<name>A0A6G1I2U8_9PEZI</name>
<accession>A0A6G1I2U8</accession>
<dbReference type="Gene3D" id="1.10.10.10">
    <property type="entry name" value="Winged helix-like DNA-binding domain superfamily/Winged helix DNA-binding domain"/>
    <property type="match status" value="1"/>
</dbReference>
<dbReference type="InterPro" id="IPR016159">
    <property type="entry name" value="Cullin_repeat-like_dom_sf"/>
</dbReference>
<dbReference type="OrthoDB" id="27073at2759"/>
<dbReference type="InterPro" id="IPR036390">
    <property type="entry name" value="WH_DNA-bd_sf"/>
</dbReference>
<dbReference type="InterPro" id="IPR001373">
    <property type="entry name" value="Cullin_N"/>
</dbReference>
<evidence type="ECO:0000256" key="2">
    <source>
        <dbReference type="ARBA" id="ARBA00022499"/>
    </source>
</evidence>
<proteinExistence type="inferred from homology"/>
<dbReference type="InterPro" id="IPR016158">
    <property type="entry name" value="Cullin_homology"/>
</dbReference>
<evidence type="ECO:0000256" key="3">
    <source>
        <dbReference type="ARBA" id="ARBA00022843"/>
    </source>
</evidence>
<dbReference type="PROSITE" id="PS50069">
    <property type="entry name" value="CULLIN_2"/>
    <property type="match status" value="1"/>
</dbReference>
<dbReference type="Pfam" id="PF00888">
    <property type="entry name" value="Cullin"/>
    <property type="match status" value="1"/>
</dbReference>
<keyword evidence="3" id="KW-0832">Ubl conjugation</keyword>
<protein>
    <submittedName>
        <fullName evidence="7">Cullin-domain-containing protein</fullName>
    </submittedName>
</protein>
<dbReference type="InterPro" id="IPR036317">
    <property type="entry name" value="Cullin_homology_sf"/>
</dbReference>
<dbReference type="PANTHER" id="PTHR11932">
    <property type="entry name" value="CULLIN"/>
    <property type="match status" value="1"/>
</dbReference>
<dbReference type="Gene3D" id="3.30.230.130">
    <property type="entry name" value="Cullin, Chain C, Domain 2"/>
    <property type="match status" value="1"/>
</dbReference>
<evidence type="ECO:0000256" key="4">
    <source>
        <dbReference type="PROSITE-ProRule" id="PRU00330"/>
    </source>
</evidence>
<dbReference type="Proteomes" id="UP000799640">
    <property type="component" value="Unassembled WGS sequence"/>
</dbReference>
<dbReference type="InterPro" id="IPR019559">
    <property type="entry name" value="Cullin_neddylation_domain"/>
</dbReference>
<dbReference type="FunFam" id="1.20.1310.10:FF:000061">
    <property type="entry name" value="Related to cullulin 3"/>
    <property type="match status" value="1"/>
</dbReference>
<gene>
    <name evidence="7" type="ORF">EJ06DRAFT_555033</name>
</gene>
<dbReference type="InterPro" id="IPR059120">
    <property type="entry name" value="Cullin-like_AB"/>
</dbReference>
<keyword evidence="8" id="KW-1185">Reference proteome</keyword>
<dbReference type="SUPFAM" id="SSF75632">
    <property type="entry name" value="Cullin homology domain"/>
    <property type="match status" value="1"/>
</dbReference>
<reference evidence="7" key="1">
    <citation type="journal article" date="2020" name="Stud. Mycol.">
        <title>101 Dothideomycetes genomes: a test case for predicting lifestyles and emergence of pathogens.</title>
        <authorList>
            <person name="Haridas S."/>
            <person name="Albert R."/>
            <person name="Binder M."/>
            <person name="Bloem J."/>
            <person name="Labutti K."/>
            <person name="Salamov A."/>
            <person name="Andreopoulos B."/>
            <person name="Baker S."/>
            <person name="Barry K."/>
            <person name="Bills G."/>
            <person name="Bluhm B."/>
            <person name="Cannon C."/>
            <person name="Castanera R."/>
            <person name="Culley D."/>
            <person name="Daum C."/>
            <person name="Ezra D."/>
            <person name="Gonzalez J."/>
            <person name="Henrissat B."/>
            <person name="Kuo A."/>
            <person name="Liang C."/>
            <person name="Lipzen A."/>
            <person name="Lutzoni F."/>
            <person name="Magnuson J."/>
            <person name="Mondo S."/>
            <person name="Nolan M."/>
            <person name="Ohm R."/>
            <person name="Pangilinan J."/>
            <person name="Park H.-J."/>
            <person name="Ramirez L."/>
            <person name="Alfaro M."/>
            <person name="Sun H."/>
            <person name="Tritt A."/>
            <person name="Yoshinaga Y."/>
            <person name="Zwiers L.-H."/>
            <person name="Turgeon B."/>
            <person name="Goodwin S."/>
            <person name="Spatafora J."/>
            <person name="Crous P."/>
            <person name="Grigoriev I."/>
        </authorList>
    </citation>
    <scope>NUCLEOTIDE SEQUENCE</scope>
    <source>
        <strain evidence="7">CBS 262.69</strain>
    </source>
</reference>
<dbReference type="InterPro" id="IPR045093">
    <property type="entry name" value="Cullin"/>
</dbReference>
<dbReference type="SUPFAM" id="SSF74788">
    <property type="entry name" value="Cullin repeat-like"/>
    <property type="match status" value="1"/>
</dbReference>
<evidence type="ECO:0000259" key="6">
    <source>
        <dbReference type="PROSITE" id="PS50069"/>
    </source>
</evidence>
<evidence type="ECO:0000313" key="7">
    <source>
        <dbReference type="EMBL" id="KAF2402387.1"/>
    </source>
</evidence>
<evidence type="ECO:0000313" key="8">
    <source>
        <dbReference type="Proteomes" id="UP000799640"/>
    </source>
</evidence>
<dbReference type="SMART" id="SM00884">
    <property type="entry name" value="Cullin_Nedd8"/>
    <property type="match status" value="1"/>
</dbReference>
<dbReference type="Gene3D" id="1.20.1310.10">
    <property type="entry name" value="Cullin Repeats"/>
    <property type="match status" value="4"/>
</dbReference>
<sequence>MNVHSRGKPKIRAPRRTLVTNDDDFQTTWSQLEASFGQIHSKNASSISYETLYRLGYRLVLKRKGEELYNGVANFERKWLTNNVQAEVKSLLAPSLLAPVGSGAGALSTVERRELGERFLRGLKQAYQDHQVCMNMLGDVLMYLDRVYCGENHVPSIYTRAMQLFRECVLDVPAEEQNPHSVRILDVVNSIILEQVQMERDGEIIEKNILKSCVYMLEGLFVDAQESEEKKLYNVTFEPLFLRMSRDFYHDEAERLIREFDAGGYCRQTKKRLGEELDRCCSTLSESTTQKIQAVVEEELITNKLNELINMDSGANYMIINDKAEDLGLLYDLNAQVDNRKGKLSNAIHCQIIAMGDALNATILDIAASGPQAANGLTDAAIQWVDRVLTLKDKFDRFHEVSFRSDHIFQTTLAESFHHFINAPAFGRAAEFISLFIDENMKRGIKDKTDAEVDEVLEKAVVLIRYLKDQDSFEMYYKKHLSKRLLMHKSVSLDAEKLMISRMKMELGNNFTYKLESMFKDMSTSEGLTSDYKDYVSGLESTGPRRVDMIVSILTGVTWPLESASSMEELSNKPQQKVIYPDAVNRAREDFEKFYGQRHAGRILFWQPNMGTADMTVRFPGKNGSGYRQHELSVPTYGMIILMLFADLPSGESLSFAEIQAGTNIPPKELSRNLQALSVAPKTRILRKEPMSREVNETDRFFFNEGFTSQFKKVKVGLIAMRNRAETVAEQEETKKAQDKQRALVIEAAMVRIMKGRKTLSYSQLLSATIDQLSSRFKPEISMMKARIDALIDREYLARVDDASPPAVRYVA</sequence>
<keyword evidence="2" id="KW-1017">Isopeptide bond</keyword>
<dbReference type="SMART" id="SM00182">
    <property type="entry name" value="CULLIN"/>
    <property type="match status" value="1"/>
</dbReference>
<dbReference type="FunFam" id="1.20.1310.10:FF:000001">
    <property type="entry name" value="Cullin 3"/>
    <property type="match status" value="1"/>
</dbReference>
<comment type="similarity">
    <text evidence="1 4 5">Belongs to the cullin family.</text>
</comment>
<organism evidence="7 8">
    <name type="scientific">Trichodelitschia bisporula</name>
    <dbReference type="NCBI Taxonomy" id="703511"/>
    <lineage>
        <taxon>Eukaryota</taxon>
        <taxon>Fungi</taxon>
        <taxon>Dikarya</taxon>
        <taxon>Ascomycota</taxon>
        <taxon>Pezizomycotina</taxon>
        <taxon>Dothideomycetes</taxon>
        <taxon>Dothideomycetes incertae sedis</taxon>
        <taxon>Phaeotrichales</taxon>
        <taxon>Phaeotrichaceae</taxon>
        <taxon>Trichodelitschia</taxon>
    </lineage>
</organism>
<evidence type="ECO:0000256" key="5">
    <source>
        <dbReference type="RuleBase" id="RU003829"/>
    </source>
</evidence>
<dbReference type="EMBL" id="ML996691">
    <property type="protein sequence ID" value="KAF2402387.1"/>
    <property type="molecule type" value="Genomic_DNA"/>
</dbReference>
<feature type="domain" description="Cullin family profile" evidence="6">
    <location>
        <begin position="428"/>
        <end position="678"/>
    </location>
</feature>
<dbReference type="Pfam" id="PF10557">
    <property type="entry name" value="Cullin_Nedd8"/>
    <property type="match status" value="1"/>
</dbReference>
<dbReference type="FunFam" id="1.10.10.10:FF:000014">
    <property type="entry name" value="Cullin 1"/>
    <property type="match status" value="1"/>
</dbReference>
<evidence type="ECO:0000256" key="1">
    <source>
        <dbReference type="ARBA" id="ARBA00006019"/>
    </source>
</evidence>